<evidence type="ECO:0000256" key="5">
    <source>
        <dbReference type="ARBA" id="ARBA00023242"/>
    </source>
</evidence>
<dbReference type="SUPFAM" id="SSF54001">
    <property type="entry name" value="Cysteine proteinases"/>
    <property type="match status" value="1"/>
</dbReference>
<dbReference type="PANTHER" id="PTHR46481">
    <property type="entry name" value="ZINC FINGER BED DOMAIN-CONTAINING PROTEIN 4"/>
    <property type="match status" value="1"/>
</dbReference>
<dbReference type="Proteomes" id="UP000001194">
    <property type="component" value="Unassembled WGS sequence"/>
</dbReference>
<dbReference type="InterPro" id="IPR052035">
    <property type="entry name" value="ZnF_BED_domain_contain"/>
</dbReference>
<keyword evidence="9" id="KW-1185">Reference proteome</keyword>
<keyword evidence="4" id="KW-0862">Zinc</keyword>
<evidence type="ECO:0000256" key="2">
    <source>
        <dbReference type="ARBA" id="ARBA00022723"/>
    </source>
</evidence>
<dbReference type="InParanoid" id="B0D519"/>
<dbReference type="GO" id="GO:0005634">
    <property type="term" value="C:nucleus"/>
    <property type="evidence" value="ECO:0007669"/>
    <property type="project" value="UniProtKB-SubCell"/>
</dbReference>
<dbReference type="Gene3D" id="3.40.395.10">
    <property type="entry name" value="Adenoviral Proteinase, Chain A"/>
    <property type="match status" value="1"/>
</dbReference>
<evidence type="ECO:0000313" key="9">
    <source>
        <dbReference type="Proteomes" id="UP000001194"/>
    </source>
</evidence>
<feature type="compositionally biased region" description="Basic and acidic residues" evidence="6">
    <location>
        <begin position="428"/>
        <end position="437"/>
    </location>
</feature>
<feature type="region of interest" description="Disordered" evidence="6">
    <location>
        <begin position="428"/>
        <end position="454"/>
    </location>
</feature>
<name>B0D519_LACBS</name>
<dbReference type="HOGENOM" id="CLU_262057_0_0_1"/>
<evidence type="ECO:0000256" key="3">
    <source>
        <dbReference type="ARBA" id="ARBA00022771"/>
    </source>
</evidence>
<organism evidence="9">
    <name type="scientific">Laccaria bicolor (strain S238N-H82 / ATCC MYA-4686)</name>
    <name type="common">Bicoloured deceiver</name>
    <name type="synonym">Laccaria laccata var. bicolor</name>
    <dbReference type="NCBI Taxonomy" id="486041"/>
    <lineage>
        <taxon>Eukaryota</taxon>
        <taxon>Fungi</taxon>
        <taxon>Dikarya</taxon>
        <taxon>Basidiomycota</taxon>
        <taxon>Agaricomycotina</taxon>
        <taxon>Agaricomycetes</taxon>
        <taxon>Agaricomycetidae</taxon>
        <taxon>Agaricales</taxon>
        <taxon>Agaricineae</taxon>
        <taxon>Hydnangiaceae</taxon>
        <taxon>Laccaria</taxon>
    </lineage>
</organism>
<keyword evidence="2" id="KW-0479">Metal-binding</keyword>
<keyword evidence="3" id="KW-0863">Zinc-finger</keyword>
<dbReference type="KEGG" id="lbc:LACBIDRAFT_317375"/>
<dbReference type="GeneID" id="6074566"/>
<accession>B0D519</accession>
<dbReference type="AlphaFoldDB" id="B0D519"/>
<reference evidence="8 9" key="1">
    <citation type="journal article" date="2008" name="Nature">
        <title>The genome of Laccaria bicolor provides insights into mycorrhizal symbiosis.</title>
        <authorList>
            <person name="Martin F."/>
            <person name="Aerts A."/>
            <person name="Ahren D."/>
            <person name="Brun A."/>
            <person name="Danchin E.G.J."/>
            <person name="Duchaussoy F."/>
            <person name="Gibon J."/>
            <person name="Kohler A."/>
            <person name="Lindquist E."/>
            <person name="Pereda V."/>
            <person name="Salamov A."/>
            <person name="Shapiro H.J."/>
            <person name="Wuyts J."/>
            <person name="Blaudez D."/>
            <person name="Buee M."/>
            <person name="Brokstein P."/>
            <person name="Canbaeck B."/>
            <person name="Cohen D."/>
            <person name="Courty P.E."/>
            <person name="Coutinho P.M."/>
            <person name="Delaruelle C."/>
            <person name="Detter J.C."/>
            <person name="Deveau A."/>
            <person name="DiFazio S."/>
            <person name="Duplessis S."/>
            <person name="Fraissinet-Tachet L."/>
            <person name="Lucic E."/>
            <person name="Frey-Klett P."/>
            <person name="Fourrey C."/>
            <person name="Feussner I."/>
            <person name="Gay G."/>
            <person name="Grimwood J."/>
            <person name="Hoegger P.J."/>
            <person name="Jain P."/>
            <person name="Kilaru S."/>
            <person name="Labbe J."/>
            <person name="Lin Y.C."/>
            <person name="Legue V."/>
            <person name="Le Tacon F."/>
            <person name="Marmeisse R."/>
            <person name="Melayah D."/>
            <person name="Montanini B."/>
            <person name="Muratet M."/>
            <person name="Nehls U."/>
            <person name="Niculita-Hirzel H."/>
            <person name="Oudot-Le Secq M.P."/>
            <person name="Peter M."/>
            <person name="Quesneville H."/>
            <person name="Rajashekar B."/>
            <person name="Reich M."/>
            <person name="Rouhier N."/>
            <person name="Schmutz J."/>
            <person name="Yin T."/>
            <person name="Chalot M."/>
            <person name="Henrissat B."/>
            <person name="Kuees U."/>
            <person name="Lucas S."/>
            <person name="Van de Peer Y."/>
            <person name="Podila G.K."/>
            <person name="Polle A."/>
            <person name="Pukkila P.J."/>
            <person name="Richardson P.M."/>
            <person name="Rouze P."/>
            <person name="Sanders I.R."/>
            <person name="Stajich J.E."/>
            <person name="Tunlid A."/>
            <person name="Tuskan G."/>
            <person name="Grigoriev I.V."/>
        </authorList>
    </citation>
    <scope>NUCLEOTIDE SEQUENCE [LARGE SCALE GENOMIC DNA]</scope>
    <source>
        <strain evidence="9">S238N-H82 / ATCC MYA-4686</strain>
    </source>
</reference>
<proteinExistence type="predicted"/>
<feature type="compositionally biased region" description="Acidic residues" evidence="6">
    <location>
        <begin position="445"/>
        <end position="454"/>
    </location>
</feature>
<dbReference type="SUPFAM" id="SSF53098">
    <property type="entry name" value="Ribonuclease H-like"/>
    <property type="match status" value="1"/>
</dbReference>
<comment type="subcellular location">
    <subcellularLocation>
        <location evidence="1">Nucleus</location>
    </subcellularLocation>
</comment>
<dbReference type="EMBL" id="DS547097">
    <property type="protein sequence ID" value="EDR10443.1"/>
    <property type="molecule type" value="Genomic_DNA"/>
</dbReference>
<dbReference type="RefSeq" id="XP_001878893.1">
    <property type="nucleotide sequence ID" value="XM_001878858.1"/>
</dbReference>
<gene>
    <name evidence="8" type="ORF">LACBIDRAFT_317375</name>
</gene>
<evidence type="ECO:0000259" key="7">
    <source>
        <dbReference type="Pfam" id="PF04937"/>
    </source>
</evidence>
<dbReference type="InterPro" id="IPR038765">
    <property type="entry name" value="Papain-like_cys_pep_sf"/>
</dbReference>
<evidence type="ECO:0000256" key="4">
    <source>
        <dbReference type="ARBA" id="ARBA00022833"/>
    </source>
</evidence>
<feature type="domain" description="DUF659" evidence="7">
    <location>
        <begin position="649"/>
        <end position="793"/>
    </location>
</feature>
<dbReference type="InterPro" id="IPR007021">
    <property type="entry name" value="DUF659"/>
</dbReference>
<evidence type="ECO:0000313" key="8">
    <source>
        <dbReference type="EMBL" id="EDR10443.1"/>
    </source>
</evidence>
<evidence type="ECO:0000256" key="6">
    <source>
        <dbReference type="SAM" id="MobiDB-lite"/>
    </source>
</evidence>
<dbReference type="PANTHER" id="PTHR46481:SF10">
    <property type="entry name" value="ZINC FINGER BED DOMAIN-CONTAINING PROTEIN 39"/>
    <property type="match status" value="1"/>
</dbReference>
<dbReference type="Pfam" id="PF04937">
    <property type="entry name" value="DUF659"/>
    <property type="match status" value="1"/>
</dbReference>
<feature type="region of interest" description="Disordered" evidence="6">
    <location>
        <begin position="1142"/>
        <end position="1184"/>
    </location>
</feature>
<evidence type="ECO:0000256" key="1">
    <source>
        <dbReference type="ARBA" id="ARBA00004123"/>
    </source>
</evidence>
<sequence>MSVLDLVNMELPPISSGQDAYSTIPSAFSFFSPLQPINDIEILKQVIVPPKGLVAKLLDQTKQCWLDGADSLTLPGVSQNLPLWCLHFWSDLHLIVYPARVSWERALHWLQRDDLNLFQDQVRATCESLATVSWSGNLPALSTDRTQFTKSTLLNFLSRGWLSDEEVDLMIYLLEAEVKLTLPSRNIHFVDTVLSRKILEVYDADLTGEKIYNPKGTTFLHRFGAGLSKNSELAGIFHVNDNHWVAIAVDVSLQDLLYGDPAQLPINSWIVSALRWFLSKHVASLPLDQLDNGVLPCPEQSFSIDTWSCGIYSFNGLAHHFLKQYPLVENTSSPVFGDLARMTTLRKIVKRCNAINLPTDRALPLTFPPPPAMRQRPLVTPPPNAKVLDLSKALKRLSVSPKKPQAKKRKVKAKPIIAPIFQIPKAQKADNLKSSEGKKRKHEDVEAEETVTEVEVEADDVETDEEVRIVGRPRHSVLDTLTVEVRTPRGTAHKYRCAGAGCPKRWAPRTTSRVFAHAKRCLKLMEEQRHLASSASASKSPGALVAADNAGTGKLTATSSLQSIASSESSFTSLPYSPLPITASNAQLLPRADGFFGPQGRQKTHRALDLAIVKLFCIARIPPAVADLDVWKDMLRVCLPSYNPASRTRLMDDHIMSEQERVRQLQIEHLKTQRHISISFDGGALRSGESLYTVHATTVARDVMLLEGQDGTRESHTGAWIAALVLRKIAEIGKERIGSVSSDNTGNTRVAREILCTTLRHVLNLPDPEHHLNNTCKDIASIEYFNSTIKTIRRTIKYFKHSNAAKELLRASREELKLGPGLESIGKTRFATLVWSAVSLLRCLSAIRQLATSGRIEIPKYNDVFLENIGEGIARAIECLEASSTNPADVYLYWLAVVAKMKQTLETACLPDEVCGQIRGIMVSRWREFFVYGPSNVHLSAFYLNPNYVRSSILKNPNPLTFNITLPAKVPPKVPPGIRNPKTFLEVGRYLHTLLIAEMSHGCDPFLAEWKEKPRAFGKAYQAQFIAYAQGAYPFTTPLTAGQTPLQWWMAFEGTEHGGILAAIAIKLFGALPHSMADERTMSAVTMINTAQRNRQKVGVVKALTQVRAFYYVQKKPKLRKSAHPNPTIKFFNIERMLRPIDNDEGREEAGGAVNYDESEDEDDVDLKPKGSALPSSSAVLPVDEDDEVDLCSDELAEILADGPVRQVKKSKVPERAAVAKDEVDGEDGGVFELNDWV</sequence>
<keyword evidence="5" id="KW-0539">Nucleus</keyword>
<dbReference type="GO" id="GO:0008270">
    <property type="term" value="F:zinc ion binding"/>
    <property type="evidence" value="ECO:0007669"/>
    <property type="project" value="UniProtKB-KW"/>
</dbReference>
<protein>
    <submittedName>
        <fullName evidence="8">Predicted protein</fullName>
    </submittedName>
</protein>
<dbReference type="InterPro" id="IPR012337">
    <property type="entry name" value="RNaseH-like_sf"/>
</dbReference>
<dbReference type="OrthoDB" id="4951847at2759"/>